<dbReference type="Proteomes" id="UP000006727">
    <property type="component" value="Chromosome 15"/>
</dbReference>
<feature type="region of interest" description="Disordered" evidence="1">
    <location>
        <begin position="1"/>
        <end position="91"/>
    </location>
</feature>
<accession>A0A2K1JEF4</accession>
<sequence>MKVKPTHPTHLCKADKHKPTSKRPSTQESCKRRTTQQNHSQHRQQTRIYHSHQTIRDPQPHTQTTTSKLHNPRVNSSPTSHSMLSNPTELFTPQRKTKMISYTQTPQESQRIHTSQLTCKDSTLSNSLLVLSNSE</sequence>
<dbReference type="AlphaFoldDB" id="A0A2K1JEF4"/>
<protein>
    <submittedName>
        <fullName evidence="2 3">Uncharacterized protein</fullName>
    </submittedName>
</protein>
<evidence type="ECO:0000256" key="1">
    <source>
        <dbReference type="SAM" id="MobiDB-lite"/>
    </source>
</evidence>
<evidence type="ECO:0000313" key="3">
    <source>
        <dbReference type="EnsemblPlants" id="Pp3c15_24032V3.1"/>
    </source>
</evidence>
<feature type="compositionally biased region" description="Polar residues" evidence="1">
    <location>
        <begin position="60"/>
        <end position="91"/>
    </location>
</feature>
<dbReference type="EMBL" id="ABEU02000015">
    <property type="protein sequence ID" value="PNR39904.1"/>
    <property type="molecule type" value="Genomic_DNA"/>
</dbReference>
<reference evidence="2 4" key="2">
    <citation type="journal article" date="2018" name="Plant J.">
        <title>The Physcomitrella patens chromosome-scale assembly reveals moss genome structure and evolution.</title>
        <authorList>
            <person name="Lang D."/>
            <person name="Ullrich K.K."/>
            <person name="Murat F."/>
            <person name="Fuchs J."/>
            <person name="Jenkins J."/>
            <person name="Haas F.B."/>
            <person name="Piednoel M."/>
            <person name="Gundlach H."/>
            <person name="Van Bel M."/>
            <person name="Meyberg R."/>
            <person name="Vives C."/>
            <person name="Morata J."/>
            <person name="Symeonidi A."/>
            <person name="Hiss M."/>
            <person name="Muchero W."/>
            <person name="Kamisugi Y."/>
            <person name="Saleh O."/>
            <person name="Blanc G."/>
            <person name="Decker E.L."/>
            <person name="van Gessel N."/>
            <person name="Grimwood J."/>
            <person name="Hayes R.D."/>
            <person name="Graham S.W."/>
            <person name="Gunter L.E."/>
            <person name="McDaniel S.F."/>
            <person name="Hoernstein S.N.W."/>
            <person name="Larsson A."/>
            <person name="Li F.W."/>
            <person name="Perroud P.F."/>
            <person name="Phillips J."/>
            <person name="Ranjan P."/>
            <person name="Rokshar D.S."/>
            <person name="Rothfels C.J."/>
            <person name="Schneider L."/>
            <person name="Shu S."/>
            <person name="Stevenson D.W."/>
            <person name="Thummler F."/>
            <person name="Tillich M."/>
            <person name="Villarreal Aguilar J.C."/>
            <person name="Widiez T."/>
            <person name="Wong G.K."/>
            <person name="Wymore A."/>
            <person name="Zhang Y."/>
            <person name="Zimmer A.D."/>
            <person name="Quatrano R.S."/>
            <person name="Mayer K.F.X."/>
            <person name="Goodstein D."/>
            <person name="Casacuberta J.M."/>
            <person name="Vandepoele K."/>
            <person name="Reski R."/>
            <person name="Cuming A.C."/>
            <person name="Tuskan G.A."/>
            <person name="Maumus F."/>
            <person name="Salse J."/>
            <person name="Schmutz J."/>
            <person name="Rensing S.A."/>
        </authorList>
    </citation>
    <scope>NUCLEOTIDE SEQUENCE [LARGE SCALE GENOMIC DNA]</scope>
    <source>
        <strain evidence="3 4">cv. Gransden 2004</strain>
    </source>
</reference>
<evidence type="ECO:0000313" key="4">
    <source>
        <dbReference type="Proteomes" id="UP000006727"/>
    </source>
</evidence>
<reference evidence="3" key="3">
    <citation type="submission" date="2020-12" db="UniProtKB">
        <authorList>
            <consortium name="EnsemblPlants"/>
        </authorList>
    </citation>
    <scope>IDENTIFICATION</scope>
</reference>
<evidence type="ECO:0000313" key="2">
    <source>
        <dbReference type="EMBL" id="PNR39904.1"/>
    </source>
</evidence>
<dbReference type="Gramene" id="Pp3c15_24032V3.1">
    <property type="protein sequence ID" value="Pp3c15_24032V3.1"/>
    <property type="gene ID" value="Pp3c15_24032"/>
</dbReference>
<dbReference type="EnsemblPlants" id="Pp3c15_24032V3.1">
    <property type="protein sequence ID" value="Pp3c15_24032V3.1"/>
    <property type="gene ID" value="Pp3c15_24032"/>
</dbReference>
<keyword evidence="4" id="KW-1185">Reference proteome</keyword>
<gene>
    <name evidence="2" type="ORF">PHYPA_020184</name>
</gene>
<dbReference type="InParanoid" id="A0A2K1JEF4"/>
<organism evidence="2">
    <name type="scientific">Physcomitrium patens</name>
    <name type="common">Spreading-leaved earth moss</name>
    <name type="synonym">Physcomitrella patens</name>
    <dbReference type="NCBI Taxonomy" id="3218"/>
    <lineage>
        <taxon>Eukaryota</taxon>
        <taxon>Viridiplantae</taxon>
        <taxon>Streptophyta</taxon>
        <taxon>Embryophyta</taxon>
        <taxon>Bryophyta</taxon>
        <taxon>Bryophytina</taxon>
        <taxon>Bryopsida</taxon>
        <taxon>Funariidae</taxon>
        <taxon>Funariales</taxon>
        <taxon>Funariaceae</taxon>
        <taxon>Physcomitrium</taxon>
    </lineage>
</organism>
<proteinExistence type="predicted"/>
<name>A0A2K1JEF4_PHYPA</name>
<reference evidence="2 4" key="1">
    <citation type="journal article" date="2008" name="Science">
        <title>The Physcomitrella genome reveals evolutionary insights into the conquest of land by plants.</title>
        <authorList>
            <person name="Rensing S."/>
            <person name="Lang D."/>
            <person name="Zimmer A."/>
            <person name="Terry A."/>
            <person name="Salamov A."/>
            <person name="Shapiro H."/>
            <person name="Nishiyama T."/>
            <person name="Perroud P.-F."/>
            <person name="Lindquist E."/>
            <person name="Kamisugi Y."/>
            <person name="Tanahashi T."/>
            <person name="Sakakibara K."/>
            <person name="Fujita T."/>
            <person name="Oishi K."/>
            <person name="Shin-I T."/>
            <person name="Kuroki Y."/>
            <person name="Toyoda A."/>
            <person name="Suzuki Y."/>
            <person name="Hashimoto A."/>
            <person name="Yamaguchi K."/>
            <person name="Sugano A."/>
            <person name="Kohara Y."/>
            <person name="Fujiyama A."/>
            <person name="Anterola A."/>
            <person name="Aoki S."/>
            <person name="Ashton N."/>
            <person name="Barbazuk W.B."/>
            <person name="Barker E."/>
            <person name="Bennetzen J."/>
            <person name="Bezanilla M."/>
            <person name="Blankenship R."/>
            <person name="Cho S.H."/>
            <person name="Dutcher S."/>
            <person name="Estelle M."/>
            <person name="Fawcett J.A."/>
            <person name="Gundlach H."/>
            <person name="Hanada K."/>
            <person name="Heyl A."/>
            <person name="Hicks K.A."/>
            <person name="Hugh J."/>
            <person name="Lohr M."/>
            <person name="Mayer K."/>
            <person name="Melkozernov A."/>
            <person name="Murata T."/>
            <person name="Nelson D."/>
            <person name="Pils B."/>
            <person name="Prigge M."/>
            <person name="Reiss B."/>
            <person name="Renner T."/>
            <person name="Rombauts S."/>
            <person name="Rushton P."/>
            <person name="Sanderfoot A."/>
            <person name="Schween G."/>
            <person name="Shiu S.-H."/>
            <person name="Stueber K."/>
            <person name="Theodoulou F.L."/>
            <person name="Tu H."/>
            <person name="Van de Peer Y."/>
            <person name="Verrier P.J."/>
            <person name="Waters E."/>
            <person name="Wood A."/>
            <person name="Yang L."/>
            <person name="Cove D."/>
            <person name="Cuming A."/>
            <person name="Hasebe M."/>
            <person name="Lucas S."/>
            <person name="Mishler D.B."/>
            <person name="Reski R."/>
            <person name="Grigoriev I."/>
            <person name="Quatrano R.S."/>
            <person name="Boore J.L."/>
        </authorList>
    </citation>
    <scope>NUCLEOTIDE SEQUENCE [LARGE SCALE GENOMIC DNA]</scope>
    <source>
        <strain evidence="3 4">cv. Gransden 2004</strain>
    </source>
</reference>